<keyword evidence="7" id="KW-1185">Reference proteome</keyword>
<dbReference type="InterPro" id="IPR031825">
    <property type="entry name" value="RXLR"/>
</dbReference>
<evidence type="ECO:0000313" key="7">
    <source>
        <dbReference type="Proteomes" id="UP001165083"/>
    </source>
</evidence>
<comment type="subcellular location">
    <subcellularLocation>
        <location evidence="1 5">Secreted</location>
    </subcellularLocation>
</comment>
<comment type="similarity">
    <text evidence="2 5">Belongs to the RxLR effector family.</text>
</comment>
<evidence type="ECO:0000256" key="3">
    <source>
        <dbReference type="ARBA" id="ARBA00022525"/>
    </source>
</evidence>
<gene>
    <name evidence="6" type="ORF">Plil01_001606900</name>
</gene>
<feature type="signal peptide" evidence="5">
    <location>
        <begin position="1"/>
        <end position="21"/>
    </location>
</feature>
<evidence type="ECO:0000256" key="1">
    <source>
        <dbReference type="ARBA" id="ARBA00004613"/>
    </source>
</evidence>
<dbReference type="Pfam" id="PF16810">
    <property type="entry name" value="RXLR"/>
    <property type="match status" value="1"/>
</dbReference>
<accession>A0A9W6XH08</accession>
<proteinExistence type="inferred from homology"/>
<comment type="caution">
    <text evidence="6">The sequence shown here is derived from an EMBL/GenBank/DDBJ whole genome shotgun (WGS) entry which is preliminary data.</text>
</comment>
<dbReference type="EMBL" id="BSXW01001687">
    <property type="protein sequence ID" value="GMF38518.1"/>
    <property type="molecule type" value="Genomic_DNA"/>
</dbReference>
<evidence type="ECO:0000256" key="2">
    <source>
        <dbReference type="ARBA" id="ARBA00010400"/>
    </source>
</evidence>
<dbReference type="OrthoDB" id="142697at2759"/>
<evidence type="ECO:0000313" key="6">
    <source>
        <dbReference type="EMBL" id="GMF38518.1"/>
    </source>
</evidence>
<keyword evidence="4 5" id="KW-0732">Signal</keyword>
<organism evidence="6 7">
    <name type="scientific">Phytophthora lilii</name>
    <dbReference type="NCBI Taxonomy" id="2077276"/>
    <lineage>
        <taxon>Eukaryota</taxon>
        <taxon>Sar</taxon>
        <taxon>Stramenopiles</taxon>
        <taxon>Oomycota</taxon>
        <taxon>Peronosporomycetes</taxon>
        <taxon>Peronosporales</taxon>
        <taxon>Peronosporaceae</taxon>
        <taxon>Phytophthora</taxon>
    </lineage>
</organism>
<protein>
    <recommendedName>
        <fullName evidence="5">RxLR effector protein</fullName>
    </recommendedName>
</protein>
<evidence type="ECO:0000256" key="5">
    <source>
        <dbReference type="RuleBase" id="RU367124"/>
    </source>
</evidence>
<comment type="domain">
    <text evidence="5">The RxLR-dEER motif acts to carry the protein into the host cell cytoplasm through binding to cell surface phosphatidylinositol-3-phosphate.</text>
</comment>
<name>A0A9W6XH08_9STRA</name>
<reference evidence="6" key="1">
    <citation type="submission" date="2023-04" db="EMBL/GenBank/DDBJ databases">
        <title>Phytophthora lilii NBRC 32176.</title>
        <authorList>
            <person name="Ichikawa N."/>
            <person name="Sato H."/>
            <person name="Tonouchi N."/>
        </authorList>
    </citation>
    <scope>NUCLEOTIDE SEQUENCE</scope>
    <source>
        <strain evidence="6">NBRC 32176</strain>
    </source>
</reference>
<comment type="function">
    <text evidence="5">Effector that suppresses plant defense responses during pathogen infection.</text>
</comment>
<dbReference type="AlphaFoldDB" id="A0A9W6XH08"/>
<feature type="chain" id="PRO_5044994273" description="RxLR effector protein" evidence="5">
    <location>
        <begin position="22"/>
        <end position="173"/>
    </location>
</feature>
<evidence type="ECO:0000256" key="4">
    <source>
        <dbReference type="ARBA" id="ARBA00022729"/>
    </source>
</evidence>
<sequence length="173" mass="19280">MHLSYAVLLTLIILLVKSVTAQVDLDNEISGITRQTDTREKVASSVRFLRGGDTKDGAGNEVDNEEKGLVGDVAIKLGLKLSLKMNREPLHVLQHLQDSGNLMSEKILFAWLKYVLNYRQKMGYFMADDAYIVGTLEKFVSAEKLPALLKSMEKNSKLRTLGKNLQEILASKA</sequence>
<keyword evidence="3 5" id="KW-0964">Secreted</keyword>
<dbReference type="Proteomes" id="UP001165083">
    <property type="component" value="Unassembled WGS sequence"/>
</dbReference>